<dbReference type="Pfam" id="PF16543">
    <property type="entry name" value="DFRP_C"/>
    <property type="match status" value="1"/>
</dbReference>
<feature type="region of interest" description="Disordered" evidence="4">
    <location>
        <begin position="224"/>
        <end position="245"/>
    </location>
</feature>
<dbReference type="VEuPathDB" id="AmoebaDB:NfTy_090960"/>
<name>A0A6A5BL09_NAEFO</name>
<gene>
    <name evidence="6" type="ORF">FDP41_008263</name>
</gene>
<evidence type="ECO:0000313" key="7">
    <source>
        <dbReference type="Proteomes" id="UP000444721"/>
    </source>
</evidence>
<dbReference type="SUPFAM" id="SSF54768">
    <property type="entry name" value="dsRNA-binding domain-like"/>
    <property type="match status" value="1"/>
</dbReference>
<dbReference type="AlphaFoldDB" id="A0A6A5BL09"/>
<dbReference type="Gene3D" id="3.30.160.20">
    <property type="match status" value="1"/>
</dbReference>
<feature type="region of interest" description="Disordered" evidence="4">
    <location>
        <begin position="1"/>
        <end position="24"/>
    </location>
</feature>
<comment type="caution">
    <text evidence="6">The sequence shown here is derived from an EMBL/GenBank/DDBJ whole genome shotgun (WGS) entry which is preliminary data.</text>
</comment>
<dbReference type="OMA" id="SRAMKMM"/>
<dbReference type="PANTHER" id="PTHR12681:SF0">
    <property type="entry name" value="ZINC FINGER CCCH DOMAIN-CONTAINING PROTEIN 15"/>
    <property type="match status" value="1"/>
</dbReference>
<keyword evidence="2" id="KW-0863">Zinc-finger</keyword>
<dbReference type="RefSeq" id="XP_044558272.1">
    <property type="nucleotide sequence ID" value="XM_044712098.1"/>
</dbReference>
<sequence length="337" mass="39665">MTGPQKSKKTEQKEKKKIIEDKTFGLKNKNKSKKVQQQIKSITNTVMQVHDKKVKKELEEKERKRLEKLAQKQREQELKDLFRTTDGGKKEDEVAQASSSEETPTEGEEVTYDSIEQEIKDEAELTIEEIVEKERAKIISGTPVTFETFTKWKQFKVEQQRKEKEREHKLQMALYEKSGHGLSGRELFKLNQSLFVDDEEADDTVYQIPEDAIDEDLFLEGDEEEAEDEIPEEIDEEYDPSTWKEKQTPKEMLLAYTQIRKYPDAKFEKLPKQSPQEQGERISVIIEKPVKKEFILSKVYPSRKLAEHNASLVAFRWLQKYEEKQQKKASENEKEQQ</sequence>
<evidence type="ECO:0000256" key="2">
    <source>
        <dbReference type="ARBA" id="ARBA00022771"/>
    </source>
</evidence>
<dbReference type="OrthoDB" id="278280at2759"/>
<dbReference type="GO" id="GO:0003729">
    <property type="term" value="F:mRNA binding"/>
    <property type="evidence" value="ECO:0007669"/>
    <property type="project" value="TreeGrafter"/>
</dbReference>
<dbReference type="Proteomes" id="UP000444721">
    <property type="component" value="Unassembled WGS sequence"/>
</dbReference>
<keyword evidence="7" id="KW-1185">Reference proteome</keyword>
<proteinExistence type="predicted"/>
<dbReference type="GO" id="GO:0008270">
    <property type="term" value="F:zinc ion binding"/>
    <property type="evidence" value="ECO:0007669"/>
    <property type="project" value="UniProtKB-KW"/>
</dbReference>
<accession>A0A6A5BL09</accession>
<evidence type="ECO:0000313" key="6">
    <source>
        <dbReference type="EMBL" id="KAF0973559.1"/>
    </source>
</evidence>
<dbReference type="GO" id="GO:0005829">
    <property type="term" value="C:cytosol"/>
    <property type="evidence" value="ECO:0007669"/>
    <property type="project" value="TreeGrafter"/>
</dbReference>
<dbReference type="VEuPathDB" id="AmoebaDB:FDP41_008263"/>
<feature type="compositionally biased region" description="Acidic residues" evidence="4">
    <location>
        <begin position="224"/>
        <end position="239"/>
    </location>
</feature>
<feature type="compositionally biased region" description="Basic and acidic residues" evidence="4">
    <location>
        <begin position="8"/>
        <end position="24"/>
    </location>
</feature>
<evidence type="ECO:0000256" key="1">
    <source>
        <dbReference type="ARBA" id="ARBA00022723"/>
    </source>
</evidence>
<evidence type="ECO:0000256" key="3">
    <source>
        <dbReference type="ARBA" id="ARBA00022833"/>
    </source>
</evidence>
<dbReference type="GeneID" id="68115481"/>
<feature type="region of interest" description="Disordered" evidence="4">
    <location>
        <begin position="68"/>
        <end position="113"/>
    </location>
</feature>
<keyword evidence="3" id="KW-0862">Zinc</keyword>
<dbReference type="GO" id="GO:0002181">
    <property type="term" value="P:cytoplasmic translation"/>
    <property type="evidence" value="ECO:0007669"/>
    <property type="project" value="TreeGrafter"/>
</dbReference>
<keyword evidence="1" id="KW-0479">Metal-binding</keyword>
<feature type="compositionally biased region" description="Basic and acidic residues" evidence="4">
    <location>
        <begin position="68"/>
        <end position="93"/>
    </location>
</feature>
<dbReference type="InterPro" id="IPR032378">
    <property type="entry name" value="ZC3H15/TMA46_C"/>
</dbReference>
<organism evidence="6 7">
    <name type="scientific">Naegleria fowleri</name>
    <name type="common">Brain eating amoeba</name>
    <dbReference type="NCBI Taxonomy" id="5763"/>
    <lineage>
        <taxon>Eukaryota</taxon>
        <taxon>Discoba</taxon>
        <taxon>Heterolobosea</taxon>
        <taxon>Tetramitia</taxon>
        <taxon>Eutetramitia</taxon>
        <taxon>Vahlkampfiidae</taxon>
        <taxon>Naegleria</taxon>
    </lineage>
</organism>
<feature type="domain" description="ZC3H15/TMA46 family C-terminal" evidence="5">
    <location>
        <begin position="124"/>
        <end position="205"/>
    </location>
</feature>
<dbReference type="VEuPathDB" id="AmoebaDB:NF0002710"/>
<reference evidence="6 7" key="1">
    <citation type="journal article" date="2019" name="Sci. Rep.">
        <title>Nanopore sequencing improves the draft genome of the human pathogenic amoeba Naegleria fowleri.</title>
        <authorList>
            <person name="Liechti N."/>
            <person name="Schurch N."/>
            <person name="Bruggmann R."/>
            <person name="Wittwer M."/>
        </authorList>
    </citation>
    <scope>NUCLEOTIDE SEQUENCE [LARGE SCALE GENOMIC DNA]</scope>
    <source>
        <strain evidence="6 7">ATCC 30894</strain>
    </source>
</reference>
<dbReference type="Gene3D" id="6.20.400.10">
    <property type="match status" value="1"/>
</dbReference>
<protein>
    <recommendedName>
        <fullName evidence="5">ZC3H15/TMA46 family C-terminal domain-containing protein</fullName>
    </recommendedName>
</protein>
<evidence type="ECO:0000259" key="5">
    <source>
        <dbReference type="Pfam" id="PF16543"/>
    </source>
</evidence>
<dbReference type="PANTHER" id="PTHR12681">
    <property type="entry name" value="ZINC FINGER-CONTAINING PROTEIN P48ZNF"/>
    <property type="match status" value="1"/>
</dbReference>
<dbReference type="EMBL" id="VFQX01000060">
    <property type="protein sequence ID" value="KAF0973559.1"/>
    <property type="molecule type" value="Genomic_DNA"/>
</dbReference>
<feature type="compositionally biased region" description="Acidic residues" evidence="4">
    <location>
        <begin position="103"/>
        <end position="113"/>
    </location>
</feature>
<evidence type="ECO:0000256" key="4">
    <source>
        <dbReference type="SAM" id="MobiDB-lite"/>
    </source>
</evidence>